<dbReference type="PANTHER" id="PTHR24255">
    <property type="entry name" value="COMPLEMENT COMPONENT 1, S SUBCOMPONENT-RELATED"/>
    <property type="match status" value="1"/>
</dbReference>
<feature type="disulfide bond" evidence="13">
    <location>
        <begin position="144"/>
        <end position="157"/>
    </location>
</feature>
<feature type="disulfide bond" evidence="13">
    <location>
        <begin position="65"/>
        <end position="83"/>
    </location>
</feature>
<feature type="binding site" evidence="15">
    <location>
        <position position="151"/>
    </location>
    <ligand>
        <name>Ca(2+)</name>
        <dbReference type="ChEBI" id="CHEBI:29108"/>
        <label>2</label>
    </ligand>
</feature>
<dbReference type="GO" id="GO:0045087">
    <property type="term" value="P:innate immune response"/>
    <property type="evidence" value="ECO:0007669"/>
    <property type="project" value="UniProtKB-KW"/>
</dbReference>
<dbReference type="PROSITE" id="PS01186">
    <property type="entry name" value="EGF_2"/>
    <property type="match status" value="1"/>
</dbReference>
<organism evidence="23">
    <name type="scientific">Oplegnathus fasciatus</name>
    <name type="common">Barred knifejaw</name>
    <name type="synonym">Scaradon fasciatus</name>
    <dbReference type="NCBI Taxonomy" id="163134"/>
    <lineage>
        <taxon>Eukaryota</taxon>
        <taxon>Metazoa</taxon>
        <taxon>Chordata</taxon>
        <taxon>Craniata</taxon>
        <taxon>Vertebrata</taxon>
        <taxon>Euteleostomi</taxon>
        <taxon>Actinopterygii</taxon>
        <taxon>Neopterygii</taxon>
        <taxon>Teleostei</taxon>
        <taxon>Neoteleostei</taxon>
        <taxon>Acanthomorphata</taxon>
        <taxon>Eupercaria</taxon>
        <taxon>Centrarchiformes</taxon>
        <taxon>Terapontoidei</taxon>
        <taxon>Oplegnathidae</taxon>
        <taxon>Oplegnathus</taxon>
    </lineage>
</organism>
<keyword evidence="1" id="KW-0245">EGF-like domain</keyword>
<keyword evidence="5" id="KW-0677">Repeat</keyword>
<dbReference type="Pfam" id="PF14670">
    <property type="entry name" value="FXa_inhibition"/>
    <property type="match status" value="1"/>
</dbReference>
<dbReference type="PRINTS" id="PR00722">
    <property type="entry name" value="CHYMOTRYPSIN"/>
</dbReference>
<evidence type="ECO:0000256" key="18">
    <source>
        <dbReference type="SAM" id="SignalP"/>
    </source>
</evidence>
<feature type="binding site" evidence="15">
    <location>
        <position position="132"/>
    </location>
    <ligand>
        <name>Ca(2+)</name>
        <dbReference type="ChEBI" id="CHEBI:29108"/>
        <label>2</label>
    </ligand>
</feature>
<reference evidence="23" key="1">
    <citation type="journal article" date="2015" name="Fish Shellfish Immunol.">
        <title>Characterization of rock bream (Oplegnathus fasciatus) complement components C1r and C1s in terms of molecular aspects, genomic modulation, and immune responsive transcriptional profiles following bacterial and viral pathogen exposure.</title>
        <authorList>
            <person name="Godahewa G.I."/>
            <person name="Bathige S.D."/>
            <person name="Herath H.M."/>
            <person name="Noh J.K."/>
            <person name="Lee J."/>
        </authorList>
    </citation>
    <scope>NUCLEOTIDE SEQUENCE</scope>
</reference>
<feature type="binding site" evidence="15">
    <location>
        <position position="60"/>
    </location>
    <ligand>
        <name>Ca(2+)</name>
        <dbReference type="ChEBI" id="CHEBI:29108"/>
        <label>1</label>
    </ligand>
</feature>
<feature type="disulfide bond" evidence="13">
    <location>
        <begin position="601"/>
        <end position="621"/>
    </location>
</feature>
<dbReference type="FunFam" id="2.40.10.10:FF:000002">
    <property type="entry name" value="Transmembrane protease serine"/>
    <property type="match status" value="1"/>
</dbReference>
<dbReference type="PROSITE" id="PS50923">
    <property type="entry name" value="SUSHI"/>
    <property type="match status" value="2"/>
</dbReference>
<evidence type="ECO:0000256" key="3">
    <source>
        <dbReference type="ARBA" id="ARBA00022659"/>
    </source>
</evidence>
<dbReference type="Gene3D" id="2.40.10.10">
    <property type="entry name" value="Trypsin-like serine proteases"/>
    <property type="match status" value="2"/>
</dbReference>
<dbReference type="InterPro" id="IPR043504">
    <property type="entry name" value="Peptidase_S1_PA_chymotrypsin"/>
</dbReference>
<dbReference type="InterPro" id="IPR000859">
    <property type="entry name" value="CUB_dom"/>
</dbReference>
<dbReference type="SMART" id="SM00032">
    <property type="entry name" value="CCP"/>
    <property type="match status" value="2"/>
</dbReference>
<feature type="domain" description="Sushi" evidence="22">
    <location>
        <begin position="356"/>
        <end position="424"/>
    </location>
</feature>
<dbReference type="InterPro" id="IPR000742">
    <property type="entry name" value="EGF"/>
</dbReference>
<keyword evidence="3 17" id="KW-0768">Sushi</keyword>
<evidence type="ECO:0000256" key="9">
    <source>
        <dbReference type="ARBA" id="ARBA00023157"/>
    </source>
</evidence>
<keyword evidence="10 14" id="KW-0379">Hydroxylation</keyword>
<dbReference type="GO" id="GO:0072562">
    <property type="term" value="C:blood microparticle"/>
    <property type="evidence" value="ECO:0007669"/>
    <property type="project" value="TreeGrafter"/>
</dbReference>
<dbReference type="InterPro" id="IPR009003">
    <property type="entry name" value="Peptidase_S1_PA"/>
</dbReference>
<feature type="signal peptide" evidence="18">
    <location>
        <begin position="1"/>
        <end position="17"/>
    </location>
</feature>
<feature type="domain" description="CUB" evidence="19">
    <location>
        <begin position="1"/>
        <end position="131"/>
    </location>
</feature>
<feature type="binding site" evidence="15">
    <location>
        <position position="154"/>
    </location>
    <ligand>
        <name>Ca(2+)</name>
        <dbReference type="ChEBI" id="CHEBI:29108"/>
        <label>2</label>
    </ligand>
</feature>
<dbReference type="InterPro" id="IPR001881">
    <property type="entry name" value="EGF-like_Ca-bd_dom"/>
</dbReference>
<dbReference type="GO" id="GO:0005509">
    <property type="term" value="F:calcium ion binding"/>
    <property type="evidence" value="ECO:0007669"/>
    <property type="project" value="InterPro"/>
</dbReference>
<dbReference type="Pfam" id="PF00089">
    <property type="entry name" value="Trypsin"/>
    <property type="match status" value="1"/>
</dbReference>
<feature type="chain" id="PRO_5005451033" evidence="18">
    <location>
        <begin position="18"/>
        <end position="691"/>
    </location>
</feature>
<dbReference type="Gene3D" id="2.60.120.290">
    <property type="entry name" value="Spermadhesin, CUB domain"/>
    <property type="match status" value="2"/>
</dbReference>
<dbReference type="PROSITE" id="PS50240">
    <property type="entry name" value="TRYPSIN_DOM"/>
    <property type="match status" value="1"/>
</dbReference>
<dbReference type="AlphaFoldDB" id="A0A0K0LFC9"/>
<dbReference type="SUPFAM" id="SSF57196">
    <property type="entry name" value="EGF/Laminin"/>
    <property type="match status" value="1"/>
</dbReference>
<evidence type="ECO:0000256" key="4">
    <source>
        <dbReference type="ARBA" id="ARBA00022670"/>
    </source>
</evidence>
<name>A0A0K0LFC9_OPLFA</name>
<keyword evidence="15" id="KW-0479">Metal-binding</keyword>
<sequence>MLRLSLLLLLLSHSACSMLLGWVESPGYPSGYLPHASLNWSRCAPKGHTLSLRLIHLDLEDSQDCENDAVKVFSNGNLISVLCGKREFEELQSTVNPLLLSSPGGCLSLSFHSDFSNTKRHTGFRGFYTSQDFDECEEDPDNGCTQFCHNYIGGYHCSCHHGYYLDPDKHTCTVSCSDDLSGLNKGDISSPSWPASYAENANCQHTLSVEAHLQLELHFSEDFDVEQSPDGQCIDALRIETPSGTLGPFCGNTPPTSPFLTHSSHVQIRFTSDGFGTNKGFTLHFKTRDQVCPTVVTPKSTVTPQQPEYPQGQTVTVTCDLGYVVDTQGTQALSSQYEATCLSTGVWAPNYACEPVDCGPPGIPEDGILQWVGSDNPHTQYKDQIQFNCSSKYYTLEGEDTYTCNANGEWVSDGGKTEMPKCIEVCGMPEKHPASSGRILGGKNANLGEIPWHLLIKAPLRGGASLINDRWAVTAAHVVETAGETALRLYGGLIDGRTTSDRLSNVVVMDSERIIIHPGYVKGVEDRINFDNDIALIRFASRVNLGPNLLPICLPKVKRDLLENEQGTVSGFGITERKADFFATSRMLKHVNIGVYSLSQCQNTPSTESKKRMIFTNNMFCAGAVGKDSCQKDSGGPLVFPMLAEGRGPYYLNGIVSWGAPCDQRQYKGYYTKVENYVDWIEETIDRIENS</sequence>
<comment type="caution">
    <text evidence="17">Lacks conserved residue(s) required for the propagation of feature annotation.</text>
</comment>
<accession>A0A0K0LFC9</accession>
<dbReference type="InterPro" id="IPR007110">
    <property type="entry name" value="Ig-like_dom"/>
</dbReference>
<feature type="disulfide bond" description="Interchain (between heavy and light chains)" evidence="13">
    <location>
        <begin position="426"/>
        <end position="553"/>
    </location>
</feature>
<dbReference type="InterPro" id="IPR035976">
    <property type="entry name" value="Sushi/SCR/CCP_sf"/>
</dbReference>
<evidence type="ECO:0000256" key="16">
    <source>
        <dbReference type="PROSITE-ProRule" id="PRU00059"/>
    </source>
</evidence>
<dbReference type="BRENDA" id="3.4.21.42">
    <property type="organism ID" value="10972"/>
</dbReference>
<feature type="domain" description="Sushi" evidence="22">
    <location>
        <begin position="290"/>
        <end position="355"/>
    </location>
</feature>
<dbReference type="InterPro" id="IPR035914">
    <property type="entry name" value="Sperma_CUB_dom_sf"/>
</dbReference>
<dbReference type="CDD" id="cd00190">
    <property type="entry name" value="Tryp_SPc"/>
    <property type="match status" value="1"/>
</dbReference>
<keyword evidence="8" id="KW-0391">Immunity</keyword>
<keyword evidence="15" id="KW-0106">Calcium</keyword>
<evidence type="ECO:0000256" key="5">
    <source>
        <dbReference type="ARBA" id="ARBA00022737"/>
    </source>
</evidence>
<feature type="disulfide bond" evidence="13">
    <location>
        <begin position="358"/>
        <end position="404"/>
    </location>
</feature>
<dbReference type="FunFam" id="2.10.25.10:FF:000059">
    <property type="entry name" value="Mannan-binding lectin serine protease 1"/>
    <property type="match status" value="1"/>
</dbReference>
<evidence type="ECO:0000256" key="1">
    <source>
        <dbReference type="ARBA" id="ARBA00022536"/>
    </source>
</evidence>
<keyword evidence="18" id="KW-0732">Signal</keyword>
<evidence type="ECO:0000256" key="2">
    <source>
        <dbReference type="ARBA" id="ARBA00022588"/>
    </source>
</evidence>
<evidence type="ECO:0000259" key="19">
    <source>
        <dbReference type="PROSITE" id="PS01180"/>
    </source>
</evidence>
<dbReference type="SMART" id="SM00042">
    <property type="entry name" value="CUB"/>
    <property type="match status" value="2"/>
</dbReference>
<dbReference type="SUPFAM" id="SSF49854">
    <property type="entry name" value="Spermadhesin, CUB domain"/>
    <property type="match status" value="2"/>
</dbReference>
<keyword evidence="14" id="KW-0597">Phosphoprotein</keyword>
<dbReference type="FunFam" id="2.60.120.290:FF:000101">
    <property type="entry name" value="Complement component 1, s subcomponent"/>
    <property type="match status" value="1"/>
</dbReference>
<evidence type="ECO:0000259" key="22">
    <source>
        <dbReference type="PROSITE" id="PS50923"/>
    </source>
</evidence>
<feature type="binding site" evidence="15">
    <location>
        <position position="114"/>
    </location>
    <ligand>
        <name>Ca(2+)</name>
        <dbReference type="ChEBI" id="CHEBI:29108"/>
        <label>1</label>
    </ligand>
</feature>
<feature type="disulfide bond" evidence="13">
    <location>
        <begin position="389"/>
        <end position="422"/>
    </location>
</feature>
<comment type="PTM">
    <text evidence="14">The iron and 2-oxoglutarate dependent 3-hydroxylation of aspartate and asparagine is (R) stereospecific within EGF domains.</text>
</comment>
<evidence type="ECO:0000256" key="11">
    <source>
        <dbReference type="ARBA" id="ARBA00024195"/>
    </source>
</evidence>
<evidence type="ECO:0000313" key="23">
    <source>
        <dbReference type="EMBL" id="AIZ96980.1"/>
    </source>
</evidence>
<evidence type="ECO:0000256" key="6">
    <source>
        <dbReference type="ARBA" id="ARBA00022801"/>
    </source>
</evidence>
<dbReference type="SMART" id="SM00179">
    <property type="entry name" value="EGF_CA"/>
    <property type="match status" value="1"/>
</dbReference>
<evidence type="ECO:0000256" key="12">
    <source>
        <dbReference type="PIRSR" id="PIRSR001155-1"/>
    </source>
</evidence>
<dbReference type="InterPro" id="IPR018097">
    <property type="entry name" value="EGF_Ca-bd_CS"/>
</dbReference>
<feature type="binding site" evidence="15">
    <location>
        <position position="135"/>
    </location>
    <ligand>
        <name>Ca(2+)</name>
        <dbReference type="ChEBI" id="CHEBI:29108"/>
        <label>2</label>
    </ligand>
</feature>
<dbReference type="CDD" id="cd00041">
    <property type="entry name" value="CUB"/>
    <property type="match status" value="2"/>
</dbReference>
<comment type="similarity">
    <text evidence="11">Belongs to the peptidase S1 family. CLIP subfamily.</text>
</comment>
<keyword evidence="7" id="KW-0720">Serine protease</keyword>
<feature type="disulfide bond" evidence="13">
    <location>
        <begin position="319"/>
        <end position="353"/>
    </location>
</feature>
<evidence type="ECO:0000256" key="15">
    <source>
        <dbReference type="PIRSR" id="PIRSR001155-4"/>
    </source>
</evidence>
<keyword evidence="9 13" id="KW-1015">Disulfide bond</keyword>
<feature type="binding site" evidence="15">
    <location>
        <position position="273"/>
    </location>
    <ligand>
        <name>Ca(2+)</name>
        <dbReference type="ChEBI" id="CHEBI:29108"/>
        <label>3</label>
    </ligand>
</feature>
<gene>
    <name evidence="23" type="primary">C1s</name>
</gene>
<keyword evidence="6" id="KW-0378">Hydrolase</keyword>
<feature type="binding site" evidence="15">
    <location>
        <position position="226"/>
    </location>
    <ligand>
        <name>Ca(2+)</name>
        <dbReference type="ChEBI" id="CHEBI:29108"/>
        <label>3</label>
    </ligand>
</feature>
<evidence type="ECO:0000256" key="14">
    <source>
        <dbReference type="PIRSR" id="PIRSR001155-3"/>
    </source>
</evidence>
<evidence type="ECO:0000256" key="13">
    <source>
        <dbReference type="PIRSR" id="PIRSR001155-2"/>
    </source>
</evidence>
<evidence type="ECO:0000256" key="7">
    <source>
        <dbReference type="ARBA" id="ARBA00022825"/>
    </source>
</evidence>
<dbReference type="InterPro" id="IPR001314">
    <property type="entry name" value="Peptidase_S1A"/>
</dbReference>
<dbReference type="CDD" id="cd00054">
    <property type="entry name" value="EGF_CA"/>
    <property type="match status" value="1"/>
</dbReference>
<keyword evidence="2" id="KW-0399">Innate immunity</keyword>
<feature type="active site" description="Charge relay system" evidence="12">
    <location>
        <position position="533"/>
    </location>
</feature>
<feature type="active site" description="Charge relay system" evidence="12">
    <location>
        <position position="477"/>
    </location>
</feature>
<feature type="disulfide bond" evidence="13">
    <location>
        <begin position="233"/>
        <end position="250"/>
    </location>
</feature>
<dbReference type="PROSITE" id="PS01180">
    <property type="entry name" value="CUB"/>
    <property type="match status" value="2"/>
</dbReference>
<evidence type="ECO:0000259" key="20">
    <source>
        <dbReference type="PROSITE" id="PS50240"/>
    </source>
</evidence>
<feature type="binding site" evidence="15">
    <location>
        <position position="235"/>
    </location>
    <ligand>
        <name>Ca(2+)</name>
        <dbReference type="ChEBI" id="CHEBI:29108"/>
        <label>3</label>
    </ligand>
</feature>
<feature type="disulfide bond" evidence="13 16">
    <location>
        <begin position="176"/>
        <end position="203"/>
    </location>
</feature>
<feature type="domain" description="CUB" evidence="19">
    <location>
        <begin position="176"/>
        <end position="288"/>
    </location>
</feature>
<dbReference type="FunFam" id="2.10.70.10:FF:000016">
    <property type="entry name" value="Mannan-binding lectin serine protease 1"/>
    <property type="match status" value="1"/>
</dbReference>
<dbReference type="PIRSF" id="PIRSF001155">
    <property type="entry name" value="C1r_C1s_MASP"/>
    <property type="match status" value="1"/>
</dbReference>
<dbReference type="PROSITE" id="PS50835">
    <property type="entry name" value="IG_LIKE"/>
    <property type="match status" value="1"/>
</dbReference>
<protein>
    <submittedName>
        <fullName evidence="23">Complement component 1s</fullName>
    </submittedName>
</protein>
<feature type="domain" description="Ig-like" evidence="21">
    <location>
        <begin position="298"/>
        <end position="424"/>
    </location>
</feature>
<feature type="disulfide bond" evidence="13">
    <location>
        <begin position="292"/>
        <end position="341"/>
    </location>
</feature>
<dbReference type="PROSITE" id="PS01187">
    <property type="entry name" value="EGF_CA"/>
    <property type="match status" value="1"/>
</dbReference>
<dbReference type="EMBL" id="KP241695">
    <property type="protein sequence ID" value="AIZ96980.1"/>
    <property type="molecule type" value="Genomic_DNA"/>
</dbReference>
<feature type="binding site" evidence="15">
    <location>
        <position position="116"/>
    </location>
    <ligand>
        <name>Ca(2+)</name>
        <dbReference type="ChEBI" id="CHEBI:29108"/>
        <label>1</label>
    </ligand>
</feature>
<feature type="binding site" evidence="15">
    <location>
        <position position="68"/>
    </location>
    <ligand>
        <name>Ca(2+)</name>
        <dbReference type="ChEBI" id="CHEBI:29108"/>
        <label>1</label>
    </ligand>
</feature>
<feature type="disulfide bond" evidence="13">
    <location>
        <begin position="159"/>
        <end position="172"/>
    </location>
</feature>
<dbReference type="SUPFAM" id="SSF50494">
    <property type="entry name" value="Trypsin-like serine proteases"/>
    <property type="match status" value="1"/>
</dbReference>
<feature type="active site" description="Charge relay system" evidence="12">
    <location>
        <position position="634"/>
    </location>
</feature>
<evidence type="ECO:0000256" key="10">
    <source>
        <dbReference type="ARBA" id="ARBA00023278"/>
    </source>
</evidence>
<dbReference type="InterPro" id="IPR000436">
    <property type="entry name" value="Sushi_SCR_CCP_dom"/>
</dbReference>
<feature type="binding site" evidence="15">
    <location>
        <position position="150"/>
    </location>
    <ligand>
        <name>Ca(2+)</name>
        <dbReference type="ChEBI" id="CHEBI:29108"/>
        <label>2</label>
    </ligand>
</feature>
<feature type="disulfide bond" evidence="13">
    <location>
        <begin position="630"/>
        <end position="662"/>
    </location>
</feature>
<dbReference type="Gene3D" id="2.10.25.10">
    <property type="entry name" value="Laminin"/>
    <property type="match status" value="1"/>
</dbReference>
<dbReference type="SMART" id="SM00020">
    <property type="entry name" value="Tryp_SPc"/>
    <property type="match status" value="1"/>
</dbReference>
<proteinExistence type="inferred from homology"/>
<dbReference type="GO" id="GO:0006956">
    <property type="term" value="P:complement activation"/>
    <property type="evidence" value="ECO:0007669"/>
    <property type="project" value="InterPro"/>
</dbReference>
<dbReference type="GO" id="GO:0004252">
    <property type="term" value="F:serine-type endopeptidase activity"/>
    <property type="evidence" value="ECO:0007669"/>
    <property type="project" value="InterPro"/>
</dbReference>
<dbReference type="GO" id="GO:0031638">
    <property type="term" value="P:zymogen activation"/>
    <property type="evidence" value="ECO:0007669"/>
    <property type="project" value="TreeGrafter"/>
</dbReference>
<feature type="domain" description="Peptidase S1" evidence="20">
    <location>
        <begin position="439"/>
        <end position="686"/>
    </location>
</feature>
<dbReference type="Gene3D" id="2.10.70.10">
    <property type="entry name" value="Complement Module, domain 1"/>
    <property type="match status" value="2"/>
</dbReference>
<evidence type="ECO:0000256" key="17">
    <source>
        <dbReference type="PROSITE-ProRule" id="PRU00302"/>
    </source>
</evidence>
<dbReference type="PANTHER" id="PTHR24255:SF29">
    <property type="entry name" value="COMPLEMENT COMPONENT 1, S SUBCOMPONENT"/>
    <property type="match status" value="1"/>
</dbReference>
<dbReference type="SUPFAM" id="SSF57535">
    <property type="entry name" value="Complement control module/SCR domain"/>
    <property type="match status" value="2"/>
</dbReference>
<dbReference type="CDD" id="cd00033">
    <property type="entry name" value="CCP"/>
    <property type="match status" value="2"/>
</dbReference>
<dbReference type="Pfam" id="PF00431">
    <property type="entry name" value="CUB"/>
    <property type="match status" value="2"/>
</dbReference>
<dbReference type="Pfam" id="PF00084">
    <property type="entry name" value="Sushi"/>
    <property type="match status" value="2"/>
</dbReference>
<dbReference type="InterPro" id="IPR024175">
    <property type="entry name" value="Pept_S1A_C1r/C1S/mannan-bd"/>
</dbReference>
<evidence type="ECO:0000256" key="8">
    <source>
        <dbReference type="ARBA" id="ARBA00022859"/>
    </source>
</evidence>
<evidence type="ECO:0000259" key="21">
    <source>
        <dbReference type="PROSITE" id="PS50835"/>
    </source>
</evidence>
<feature type="modified residue" description="Phosphoserine; by CK2" evidence="14">
    <location>
        <position position="189"/>
    </location>
</feature>
<keyword evidence="4" id="KW-0645">Protease</keyword>
<dbReference type="InterPro" id="IPR001254">
    <property type="entry name" value="Trypsin_dom"/>
</dbReference>
<feature type="modified residue" description="(3R)-3-hydroxyasparagine" evidence="14">
    <location>
        <position position="150"/>
    </location>
</feature>
<feature type="disulfide bond" evidence="13">
    <location>
        <begin position="136"/>
        <end position="148"/>
    </location>
</feature>